<evidence type="ECO:0000256" key="3">
    <source>
        <dbReference type="ARBA" id="ARBA00022968"/>
    </source>
</evidence>
<dbReference type="InterPro" id="IPR017937">
    <property type="entry name" value="Thioredoxin_CS"/>
</dbReference>
<comment type="subcellular location">
    <subcellularLocation>
        <location evidence="1">Cell envelope</location>
    </subcellularLocation>
</comment>
<name>A0ABV8X8N6_9LACT</name>
<feature type="transmembrane region" description="Helical" evidence="6">
    <location>
        <begin position="12"/>
        <end position="30"/>
    </location>
</feature>
<dbReference type="InterPro" id="IPR000866">
    <property type="entry name" value="AhpC/TSA"/>
</dbReference>
<gene>
    <name evidence="8" type="primary">resA</name>
    <name evidence="8" type="ORF">ACFOZY_11260</name>
</gene>
<accession>A0ABV8X8N6</accession>
<evidence type="ECO:0000313" key="8">
    <source>
        <dbReference type="EMBL" id="MFC4410997.1"/>
    </source>
</evidence>
<evidence type="ECO:0000256" key="5">
    <source>
        <dbReference type="ARBA" id="ARBA00023284"/>
    </source>
</evidence>
<evidence type="ECO:0000313" key="9">
    <source>
        <dbReference type="Proteomes" id="UP001595817"/>
    </source>
</evidence>
<dbReference type="CDD" id="cd02966">
    <property type="entry name" value="TlpA_like_family"/>
    <property type="match status" value="1"/>
</dbReference>
<dbReference type="SUPFAM" id="SSF52833">
    <property type="entry name" value="Thioredoxin-like"/>
    <property type="match status" value="1"/>
</dbReference>
<keyword evidence="5" id="KW-0676">Redox-active center</keyword>
<dbReference type="InterPro" id="IPR013766">
    <property type="entry name" value="Thioredoxin_domain"/>
</dbReference>
<keyword evidence="6" id="KW-0472">Membrane</keyword>
<feature type="domain" description="Thioredoxin" evidence="7">
    <location>
        <begin position="38"/>
        <end position="176"/>
    </location>
</feature>
<sequence length="177" mass="20017">MDRKKKRTVIRTVILGILAAAIIYTIYISATKDKVKLLEVGDQAPDFALTDLEGNSHKLSDYKGQGVFLNFWGTWCEPCVEEMPAIDRQYNKFEQQGVHVLSVNIAQSNMEVSSFRDQLNLKFPIVIDKNKSVMEAYNVTWLPATVLVNPEGKIEKIYTGGLTDENIAKFMESIKPE</sequence>
<dbReference type="PROSITE" id="PS51352">
    <property type="entry name" value="THIOREDOXIN_2"/>
    <property type="match status" value="1"/>
</dbReference>
<keyword evidence="6" id="KW-0812">Transmembrane</keyword>
<comment type="caution">
    <text evidence="8">The sequence shown here is derived from an EMBL/GenBank/DDBJ whole genome shotgun (WGS) entry which is preliminary data.</text>
</comment>
<dbReference type="PANTHER" id="PTHR42852:SF6">
    <property type="entry name" value="THIOL:DISULFIDE INTERCHANGE PROTEIN DSBE"/>
    <property type="match status" value="1"/>
</dbReference>
<dbReference type="Proteomes" id="UP001595817">
    <property type="component" value="Unassembled WGS sequence"/>
</dbReference>
<dbReference type="Pfam" id="PF00578">
    <property type="entry name" value="AhpC-TSA"/>
    <property type="match status" value="1"/>
</dbReference>
<keyword evidence="9" id="KW-1185">Reference proteome</keyword>
<evidence type="ECO:0000259" key="7">
    <source>
        <dbReference type="PROSITE" id="PS51352"/>
    </source>
</evidence>
<proteinExistence type="predicted"/>
<keyword evidence="2" id="KW-0201">Cytochrome c-type biogenesis</keyword>
<keyword evidence="6" id="KW-1133">Transmembrane helix</keyword>
<dbReference type="NCBIfam" id="NF002854">
    <property type="entry name" value="PRK03147.1"/>
    <property type="match status" value="1"/>
</dbReference>
<dbReference type="EMBL" id="JBHSEC010000019">
    <property type="protein sequence ID" value="MFC4410997.1"/>
    <property type="molecule type" value="Genomic_DNA"/>
</dbReference>
<evidence type="ECO:0000256" key="4">
    <source>
        <dbReference type="ARBA" id="ARBA00023157"/>
    </source>
</evidence>
<dbReference type="InterPro" id="IPR050553">
    <property type="entry name" value="Thioredoxin_ResA/DsbE_sf"/>
</dbReference>
<organism evidence="8 9">
    <name type="scientific">Chungangia koreensis</name>
    <dbReference type="NCBI Taxonomy" id="752657"/>
    <lineage>
        <taxon>Bacteria</taxon>
        <taxon>Bacillati</taxon>
        <taxon>Bacillota</taxon>
        <taxon>Bacilli</taxon>
        <taxon>Lactobacillales</taxon>
        <taxon>Chungangia</taxon>
    </lineage>
</organism>
<keyword evidence="3" id="KW-0735">Signal-anchor</keyword>
<evidence type="ECO:0000256" key="1">
    <source>
        <dbReference type="ARBA" id="ARBA00004196"/>
    </source>
</evidence>
<reference evidence="9" key="1">
    <citation type="journal article" date="2019" name="Int. J. Syst. Evol. Microbiol.">
        <title>The Global Catalogue of Microorganisms (GCM) 10K type strain sequencing project: providing services to taxonomists for standard genome sequencing and annotation.</title>
        <authorList>
            <consortium name="The Broad Institute Genomics Platform"/>
            <consortium name="The Broad Institute Genome Sequencing Center for Infectious Disease"/>
            <person name="Wu L."/>
            <person name="Ma J."/>
        </authorList>
    </citation>
    <scope>NUCLEOTIDE SEQUENCE [LARGE SCALE GENOMIC DNA]</scope>
    <source>
        <strain evidence="9">CCUG 59778</strain>
    </source>
</reference>
<dbReference type="PANTHER" id="PTHR42852">
    <property type="entry name" value="THIOL:DISULFIDE INTERCHANGE PROTEIN DSBE"/>
    <property type="match status" value="1"/>
</dbReference>
<dbReference type="InterPro" id="IPR036249">
    <property type="entry name" value="Thioredoxin-like_sf"/>
</dbReference>
<protein>
    <submittedName>
        <fullName evidence="8">Thiol-disulfide oxidoreductase ResA</fullName>
    </submittedName>
</protein>
<keyword evidence="4" id="KW-1015">Disulfide bond</keyword>
<dbReference type="PROSITE" id="PS00194">
    <property type="entry name" value="THIOREDOXIN_1"/>
    <property type="match status" value="1"/>
</dbReference>
<evidence type="ECO:0000256" key="6">
    <source>
        <dbReference type="SAM" id="Phobius"/>
    </source>
</evidence>
<dbReference type="Gene3D" id="3.40.30.10">
    <property type="entry name" value="Glutaredoxin"/>
    <property type="match status" value="1"/>
</dbReference>
<evidence type="ECO:0000256" key="2">
    <source>
        <dbReference type="ARBA" id="ARBA00022748"/>
    </source>
</evidence>